<dbReference type="InterPro" id="IPR045055">
    <property type="entry name" value="DNA2/NAM7-like"/>
</dbReference>
<dbReference type="PANTHER" id="PTHR10887:SF495">
    <property type="entry name" value="HELICASE SENATAXIN ISOFORM X1-RELATED"/>
    <property type="match status" value="1"/>
</dbReference>
<dbReference type="OrthoDB" id="9757917at2"/>
<proteinExistence type="predicted"/>
<dbReference type="InterPro" id="IPR041677">
    <property type="entry name" value="DNA2/NAM7_AAA_11"/>
</dbReference>
<evidence type="ECO:0000313" key="4">
    <source>
        <dbReference type="Proteomes" id="UP000188169"/>
    </source>
</evidence>
<accession>A0A1R4EJ36</accession>
<keyword evidence="4" id="KW-1185">Reference proteome</keyword>
<reference evidence="4" key="1">
    <citation type="submission" date="2017-02" db="EMBL/GenBank/DDBJ databases">
        <authorList>
            <person name="Mornico D."/>
        </authorList>
    </citation>
    <scope>NUCLEOTIDE SEQUENCE [LARGE SCALE GENOMIC DNA]</scope>
</reference>
<evidence type="ECO:0000259" key="1">
    <source>
        <dbReference type="Pfam" id="PF13086"/>
    </source>
</evidence>
<dbReference type="CDD" id="cd18808">
    <property type="entry name" value="SF1_C_Upf1"/>
    <property type="match status" value="1"/>
</dbReference>
<dbReference type="InterPro" id="IPR011009">
    <property type="entry name" value="Kinase-like_dom_sf"/>
</dbReference>
<dbReference type="Gene3D" id="3.40.50.300">
    <property type="entry name" value="P-loop containing nucleotide triphosphate hydrolases"/>
    <property type="match status" value="2"/>
</dbReference>
<dbReference type="Proteomes" id="UP000188169">
    <property type="component" value="Unassembled WGS sequence"/>
</dbReference>
<dbReference type="EMBL" id="FUGD01000192">
    <property type="protein sequence ID" value="SJM38486.1"/>
    <property type="molecule type" value="Genomic_DNA"/>
</dbReference>
<dbReference type="Gene3D" id="1.10.510.10">
    <property type="entry name" value="Transferase(Phosphotransferase) domain 1"/>
    <property type="match status" value="1"/>
</dbReference>
<evidence type="ECO:0000313" key="3">
    <source>
        <dbReference type="EMBL" id="SJM38486.1"/>
    </source>
</evidence>
<dbReference type="STRING" id="1945520.A1019T_02483"/>
<dbReference type="InterPro" id="IPR041679">
    <property type="entry name" value="DNA2/NAM7-like_C"/>
</dbReference>
<dbReference type="InterPro" id="IPR027417">
    <property type="entry name" value="P-loop_NTPase"/>
</dbReference>
<dbReference type="RefSeq" id="WP_077449825.1">
    <property type="nucleotide sequence ID" value="NZ_FUGD01000192.1"/>
</dbReference>
<evidence type="ECO:0008006" key="5">
    <source>
        <dbReference type="Google" id="ProtNLM"/>
    </source>
</evidence>
<dbReference type="AlphaFoldDB" id="A0A1R4EJ36"/>
<dbReference type="SUPFAM" id="SSF56112">
    <property type="entry name" value="Protein kinase-like (PK-like)"/>
    <property type="match status" value="1"/>
</dbReference>
<gene>
    <name evidence="3" type="ORF">A1019T_02483</name>
</gene>
<feature type="domain" description="DNA2/NAM7 helicase helicase" evidence="1">
    <location>
        <begin position="753"/>
        <end position="852"/>
    </location>
</feature>
<protein>
    <recommendedName>
        <fullName evidence="5">Protein kinase domain-containing protein</fullName>
    </recommendedName>
</protein>
<sequence>MDFLNAFPQKEKLLEEEREHYFIEIWYFVNEYENKGYKLKAWRPKQELQNEFVKEIWLNESRQLGKLKSVTNANSYLELIKDSFVEGNTYCLIYPSKDEMWDLCDFIEDQKEISRSSSRGGRLSIKTKRQHWLLELRSFDVRSRVFLWKNILRIIKGIEILHQQNIIHRNINVNSILFDNSENKGEDERFYLGGFEKSLDFNKLKSIPILNNEQGIVCTTHEDWKCLGSLILNLMDIDDIESSENKLSKLEIDTINKLRDGVSQGFTENIENIRVIEGSIERIIDNLANFESKVLPKFYVTAGKADSFYFKRLKKGISLFLNETSNDENATKLLTNEDVYNFLKEDLNIEKIQIFHDRDHEYLVQGINCLYAFSDYKDSRFSSWSVIFLKDIIFPVPNWLNYKEKKEFHGKLTFVKTPNVDHVKYQLSEENSWELKVAQLKKERRFSDNEISCLQGLLLSLAVEATLIETNKFIVSASRINNIDEFKEYNLDIEGFYYSLEFKQEDNSENKKASKALSLKDPFIRFKRYFQQDEMDETWIIEPNKSIKDIEREEIKTIQFIDKTGGQYIFLSKDKLELELNDFENSLFRIYPSELDGDQAQIKRKLKSFNSFMNYGSLIESLSDPTESNFISARDFEVDHILKNFDDSKKEVFESLIKTQPNYFIEGPPGVGKTYLITNYVKHLFEEEPIAKILLSAQAHSTVKLLSDSIIENLQKSDFFSDLIIIRDFKGGDKINDDNSNVIKETTLPFIEKFQESEMYKINCKDKDIRNKLNNFIMRPDRDFFKHILRSANLVFTTTNSRLMSDIVQENINFDVSILEEAAKATGLELISPMMASNKRVMIGDYKQLPAFAEPTIEKIINNPTVLDLSLVLEVLEASGLRNNVSDEMGLKRHMDHENKLIVLRNMRRYFSLFQSLSKDAEAIRNKGQESFGNILNIQHRMHPDIANIVSTTVYDNTLNSHPEKVQHFNNFKPFYFKDSLLEGLNSDKSILWVDIPDKQSQLGIERFENSYVNEKEIEVVRELLSKITTDDSNVYSIRVLSPYSKQVSRINKQINIKDIDSCFSIGTDGNLASTVDSFQGNEADVIIISMVRHNSFTPISSALGFLSDMRRMNVLLSRAKYKLIIVGCFGLFKRWQEISSQDALNSRNGMTFENKEFLDRLVDYCILDYETMRDSSIEVDKKNFKNVNFVSSTKFLKV</sequence>
<dbReference type="InterPro" id="IPR047187">
    <property type="entry name" value="SF1_C_Upf1"/>
</dbReference>
<dbReference type="GO" id="GO:0004386">
    <property type="term" value="F:helicase activity"/>
    <property type="evidence" value="ECO:0007669"/>
    <property type="project" value="InterPro"/>
</dbReference>
<name>A0A1R4EJ36_9GAMM</name>
<evidence type="ECO:0000259" key="2">
    <source>
        <dbReference type="Pfam" id="PF13087"/>
    </source>
</evidence>
<organism evidence="3 4">
    <name type="scientific">Psychrobacter pasteurii</name>
    <dbReference type="NCBI Taxonomy" id="1945520"/>
    <lineage>
        <taxon>Bacteria</taxon>
        <taxon>Pseudomonadati</taxon>
        <taxon>Pseudomonadota</taxon>
        <taxon>Gammaproteobacteria</taxon>
        <taxon>Moraxellales</taxon>
        <taxon>Moraxellaceae</taxon>
        <taxon>Psychrobacter</taxon>
    </lineage>
</organism>
<dbReference type="PANTHER" id="PTHR10887">
    <property type="entry name" value="DNA2/NAM7 HELICASE FAMILY"/>
    <property type="match status" value="1"/>
</dbReference>
<dbReference type="SUPFAM" id="SSF52540">
    <property type="entry name" value="P-loop containing nucleoside triphosphate hydrolases"/>
    <property type="match status" value="1"/>
</dbReference>
<dbReference type="Pfam" id="PF13087">
    <property type="entry name" value="AAA_12"/>
    <property type="match status" value="1"/>
</dbReference>
<feature type="domain" description="DNA2/NAM7 helicase-like C-terminal" evidence="2">
    <location>
        <begin position="912"/>
        <end position="1129"/>
    </location>
</feature>
<dbReference type="Pfam" id="PF13086">
    <property type="entry name" value="AAA_11"/>
    <property type="match status" value="1"/>
</dbReference>